<feature type="domain" description="pPIWI-RE RNaseH" evidence="1">
    <location>
        <begin position="612"/>
        <end position="882"/>
    </location>
</feature>
<dbReference type="EMBL" id="JAECZC010000111">
    <property type="protein sequence ID" value="MBH8567147.1"/>
    <property type="molecule type" value="Genomic_DNA"/>
</dbReference>
<dbReference type="InterPro" id="IPR024996">
    <property type="entry name" value="RNaseH_pPIWI_RE"/>
</dbReference>
<accession>A0A8J7HWE6</accession>
<dbReference type="RefSeq" id="WP_198128870.1">
    <property type="nucleotide sequence ID" value="NZ_JAECZC010000111.1"/>
</dbReference>
<dbReference type="Pfam" id="PF13032">
    <property type="entry name" value="RNaseH_pPIWI_RE"/>
    <property type="match status" value="1"/>
</dbReference>
<evidence type="ECO:0000313" key="4">
    <source>
        <dbReference type="EMBL" id="MBH8567147.1"/>
    </source>
</evidence>
<evidence type="ECO:0000259" key="3">
    <source>
        <dbReference type="Pfam" id="PF18157"/>
    </source>
</evidence>
<protein>
    <submittedName>
        <fullName evidence="4">DUF3962 domain-containing protein</fullName>
    </submittedName>
</protein>
<dbReference type="InterPro" id="IPR025085">
    <property type="entry name" value="pPIWI_RE_X"/>
</dbReference>
<dbReference type="Proteomes" id="UP000632766">
    <property type="component" value="Unassembled WGS sequence"/>
</dbReference>
<feature type="domain" description="pPIWI-RE module N-terminal" evidence="2">
    <location>
        <begin position="33"/>
        <end position="412"/>
    </location>
</feature>
<sequence>MSYDELRTLSFRLKEGIKLQHNFQILNLPGKSELLQLQSELSGRPLDRTTIPISLLNKAMRALVPDLIYIAANAGRSGETPWLYSETAINPQALYLILNAWVQTQFSRASDARKRQVLEQLQPAQLYWRPTQVNTAKWTVGDNGTANLGNDDQFILLPYILAAQFSSPDVSLRFGSETLHFRRAPLPPGIKGAEIVSWKPLEYEGWYWSVVITFTVQTVPFQNFPVIHADISLRRWESKPITYLPRNKETSVYLLTSVPWLEGLHNSQSFQVAPIGWGRLPSSQTEQGNSQYGWTWGSNLTALLDRLNRQHPFPTPQNIVDDPASALNLNDHPNAALVYRNGIKPAHEVEPGFGPVDRRELAEQIAELLQSEWEFVAAPERVKYSPKIPINPFLPDTTAKKLNSEEEFQNQRCHAISKTIGEQLTVEIWYQRSSTRDTLIHTLRQFLGISELESFPYKFPNVNLTLNIQEYNLGELGDVLQLDKSITNKIEQRREAITQRCEEVEAKVPQASCVTVAFIELDGPDKFAENADPKDALRMGFAVKESWTQFISTDNTGNLSHRAKNGFLDLLRQLGVQAQPPKIVITIPHSSQQMIATPPQVTQKALPEKLNYVALWMIKHNSSTSSDGSIQRVPVMVHMSSDTTEIKAIAPGLGNTWLPYREALLKIGQGEVENYQRQEEAVMRFIKPKLKDVLSLGDTLLLCHAQNIRSVWKWLQNGNITLDKIAFGEEKPLDISRFHSNKLRIVRVRDSQNHETPEWYAQKDGDGHGFSEGIFKMGERVFASTYNTPKQFQLNRNLSKASSWTSISRKTKEEKIYDASPDVYYWNPGLVELTVACIQPNDDPILWAAVTHELRHLALHYDEPLKLPWPLHLARLMEDYVLLLEDYEEIVS</sequence>
<dbReference type="InterPro" id="IPR040496">
    <property type="entry name" value="MID_pPIWI_RE"/>
</dbReference>
<gene>
    <name evidence="4" type="ORF">I8748_34215</name>
</gene>
<evidence type="ECO:0000313" key="5">
    <source>
        <dbReference type="Proteomes" id="UP000632766"/>
    </source>
</evidence>
<feature type="domain" description="Prokaryotic pPIWI-RE MID" evidence="3">
    <location>
        <begin position="483"/>
        <end position="581"/>
    </location>
</feature>
<name>A0A8J7HWE6_9NOST</name>
<dbReference type="Pfam" id="PF13111">
    <property type="entry name" value="pPIWI_RE_X"/>
    <property type="match status" value="1"/>
</dbReference>
<evidence type="ECO:0000259" key="1">
    <source>
        <dbReference type="Pfam" id="PF13032"/>
    </source>
</evidence>
<reference evidence="4 5" key="1">
    <citation type="journal article" date="2021" name="Int. J. Syst. Evol. Microbiol.">
        <title>Amazonocrinis nigriterrae gen. nov., sp. nov., Atlanticothrix silvestris gen. nov., sp. nov. and Dendronalium phyllosphericum gen. nov., sp. nov., nostocacean cyanobacteria from Brazilian environments.</title>
        <authorList>
            <person name="Alvarenga D.O."/>
            <person name="Andreote A.P.D."/>
            <person name="Branco L.H.Z."/>
            <person name="Delbaje E."/>
            <person name="Cruz R.B."/>
            <person name="Varani A.M."/>
            <person name="Fiore M.F."/>
        </authorList>
    </citation>
    <scope>NUCLEOTIDE SEQUENCE [LARGE SCALE GENOMIC DNA]</scope>
    <source>
        <strain evidence="4 5">CENA67</strain>
    </source>
</reference>
<evidence type="ECO:0000259" key="2">
    <source>
        <dbReference type="Pfam" id="PF13111"/>
    </source>
</evidence>
<organism evidence="4 5">
    <name type="scientific">Amazonocrinis nigriterrae CENA67</name>
    <dbReference type="NCBI Taxonomy" id="2794033"/>
    <lineage>
        <taxon>Bacteria</taxon>
        <taxon>Bacillati</taxon>
        <taxon>Cyanobacteriota</taxon>
        <taxon>Cyanophyceae</taxon>
        <taxon>Nostocales</taxon>
        <taxon>Nostocaceae</taxon>
        <taxon>Amazonocrinis</taxon>
        <taxon>Amazonocrinis nigriterrae</taxon>
    </lineage>
</organism>
<comment type="caution">
    <text evidence="4">The sequence shown here is derived from an EMBL/GenBank/DDBJ whole genome shotgun (WGS) entry which is preliminary data.</text>
</comment>
<keyword evidence="5" id="KW-1185">Reference proteome</keyword>
<proteinExistence type="predicted"/>
<dbReference type="AlphaFoldDB" id="A0A8J7HWE6"/>
<dbReference type="Pfam" id="PF18157">
    <property type="entry name" value="MID_pPIWI_RE"/>
    <property type="match status" value="1"/>
</dbReference>